<evidence type="ECO:0000256" key="3">
    <source>
        <dbReference type="ARBA" id="ARBA00022723"/>
    </source>
</evidence>
<evidence type="ECO:0000256" key="8">
    <source>
        <dbReference type="ARBA" id="ARBA00023163"/>
    </source>
</evidence>
<feature type="region of interest" description="Disordered" evidence="12">
    <location>
        <begin position="135"/>
        <end position="162"/>
    </location>
</feature>
<feature type="compositionally biased region" description="Polar residues" evidence="12">
    <location>
        <begin position="248"/>
        <end position="265"/>
    </location>
</feature>
<feature type="region of interest" description="Disordered" evidence="12">
    <location>
        <begin position="300"/>
        <end position="331"/>
    </location>
</feature>
<feature type="binding site" evidence="10">
    <location>
        <position position="337"/>
    </location>
    <ligand>
        <name>Zn(2+)</name>
        <dbReference type="ChEBI" id="CHEBI:29105"/>
        <label>1</label>
    </ligand>
</feature>
<evidence type="ECO:0000313" key="16">
    <source>
        <dbReference type="Proteomes" id="UP000218231"/>
    </source>
</evidence>
<dbReference type="CDD" id="cd16858">
    <property type="entry name" value="ING_ING3_Yng2p"/>
    <property type="match status" value="1"/>
</dbReference>
<feature type="domain" description="Zinc finger PHD-type" evidence="13">
    <location>
        <begin position="336"/>
        <end position="381"/>
    </location>
</feature>
<name>A0A2A2JKX9_9BILA</name>
<feature type="binding site" evidence="10">
    <location>
        <position position="380"/>
    </location>
    <ligand>
        <name>Zn(2+)</name>
        <dbReference type="ChEBI" id="CHEBI:29105"/>
        <label>2</label>
    </ligand>
</feature>
<keyword evidence="9" id="KW-0539">Nucleus</keyword>
<keyword evidence="6" id="KW-0156">Chromatin regulator</keyword>
<evidence type="ECO:0000313" key="15">
    <source>
        <dbReference type="EMBL" id="PAV62307.1"/>
    </source>
</evidence>
<evidence type="ECO:0000256" key="4">
    <source>
        <dbReference type="ARBA" id="ARBA00022771"/>
    </source>
</evidence>
<dbReference type="GO" id="GO:0008270">
    <property type="term" value="F:zinc ion binding"/>
    <property type="evidence" value="ECO:0007669"/>
    <property type="project" value="UniProtKB-KW"/>
</dbReference>
<keyword evidence="16" id="KW-1185">Reference proteome</keyword>
<reference evidence="15 16" key="1">
    <citation type="journal article" date="2017" name="Curr. Biol.">
        <title>Genome architecture and evolution of a unichromosomal asexual nematode.</title>
        <authorList>
            <person name="Fradin H."/>
            <person name="Zegar C."/>
            <person name="Gutwein M."/>
            <person name="Lucas J."/>
            <person name="Kovtun M."/>
            <person name="Corcoran D."/>
            <person name="Baugh L.R."/>
            <person name="Kiontke K."/>
            <person name="Gunsalus K."/>
            <person name="Fitch D.H."/>
            <person name="Piano F."/>
        </authorList>
    </citation>
    <scope>NUCLEOTIDE SEQUENCE [LARGE SCALE GENOMIC DNA]</scope>
    <source>
        <strain evidence="15">PF1309</strain>
    </source>
</reference>
<dbReference type="InterPro" id="IPR013083">
    <property type="entry name" value="Znf_RING/FYVE/PHD"/>
</dbReference>
<evidence type="ECO:0000256" key="6">
    <source>
        <dbReference type="ARBA" id="ARBA00022853"/>
    </source>
</evidence>
<dbReference type="Gene3D" id="6.10.140.1740">
    <property type="match status" value="1"/>
</dbReference>
<comment type="subcellular location">
    <subcellularLocation>
        <location evidence="1">Nucleus</location>
    </subcellularLocation>
</comment>
<feature type="compositionally biased region" description="Acidic residues" evidence="12">
    <location>
        <begin position="316"/>
        <end position="330"/>
    </location>
</feature>
<comment type="similarity">
    <text evidence="2">Belongs to the ING family.</text>
</comment>
<proteinExistence type="inferred from homology"/>
<feature type="binding site" evidence="10">
    <location>
        <position position="364"/>
    </location>
    <ligand>
        <name>Zn(2+)</name>
        <dbReference type="ChEBI" id="CHEBI:29105"/>
        <label>1</label>
    </ligand>
</feature>
<feature type="domain" description="Inhibitor of growth protein N-terminal histone-binding" evidence="14">
    <location>
        <begin position="3"/>
        <end position="104"/>
    </location>
</feature>
<dbReference type="InterPro" id="IPR001965">
    <property type="entry name" value="Znf_PHD"/>
</dbReference>
<dbReference type="InterPro" id="IPR024610">
    <property type="entry name" value="ING_N_histone-binding"/>
</dbReference>
<dbReference type="PANTHER" id="PTHR10333">
    <property type="entry name" value="INHIBITOR OF GROWTH PROTEIN"/>
    <property type="match status" value="1"/>
</dbReference>
<evidence type="ECO:0000256" key="11">
    <source>
        <dbReference type="SAM" id="Coils"/>
    </source>
</evidence>
<comment type="caution">
    <text evidence="15">The sequence shown here is derived from an EMBL/GenBank/DDBJ whole genome shotgun (WGS) entry which is preliminary data.</text>
</comment>
<evidence type="ECO:0000256" key="9">
    <source>
        <dbReference type="ARBA" id="ARBA00023242"/>
    </source>
</evidence>
<dbReference type="STRING" id="2018661.A0A2A2JKX9"/>
<feature type="binding site" evidence="10">
    <location>
        <position position="350"/>
    </location>
    <ligand>
        <name>Zn(2+)</name>
        <dbReference type="ChEBI" id="CHEBI:29105"/>
        <label>2</label>
    </ligand>
</feature>
<dbReference type="SUPFAM" id="SSF57903">
    <property type="entry name" value="FYVE/PHD zinc finger"/>
    <property type="match status" value="1"/>
</dbReference>
<dbReference type="Pfam" id="PF12998">
    <property type="entry name" value="ING"/>
    <property type="match status" value="1"/>
</dbReference>
<evidence type="ECO:0000256" key="12">
    <source>
        <dbReference type="SAM" id="MobiDB-lite"/>
    </source>
</evidence>
<keyword evidence="4" id="KW-0863">Zinc-finger</keyword>
<feature type="compositionally biased region" description="Polar residues" evidence="12">
    <location>
        <begin position="143"/>
        <end position="162"/>
    </location>
</feature>
<evidence type="ECO:0000256" key="1">
    <source>
        <dbReference type="ARBA" id="ARBA00004123"/>
    </source>
</evidence>
<feature type="binding site" evidence="10">
    <location>
        <position position="377"/>
    </location>
    <ligand>
        <name>Zn(2+)</name>
        <dbReference type="ChEBI" id="CHEBI:29105"/>
        <label>2</label>
    </ligand>
</feature>
<keyword evidence="11" id="KW-0175">Coiled coil</keyword>
<dbReference type="OrthoDB" id="5411773at2759"/>
<evidence type="ECO:0000256" key="2">
    <source>
        <dbReference type="ARBA" id="ARBA00010210"/>
    </source>
</evidence>
<dbReference type="AlphaFoldDB" id="A0A2A2JKX9"/>
<accession>A0A2A2JKX9</accession>
<protein>
    <submittedName>
        <fullName evidence="15">Uncharacterized protein</fullName>
    </submittedName>
</protein>
<evidence type="ECO:0000256" key="10">
    <source>
        <dbReference type="PIRSR" id="PIRSR628651-51"/>
    </source>
</evidence>
<feature type="region of interest" description="Disordered" evidence="12">
    <location>
        <begin position="196"/>
        <end position="287"/>
    </location>
</feature>
<dbReference type="Gene3D" id="3.30.40.10">
    <property type="entry name" value="Zinc/RING finger domain, C3HC4 (zinc finger)"/>
    <property type="match status" value="1"/>
</dbReference>
<dbReference type="SMART" id="SM01408">
    <property type="entry name" value="ING"/>
    <property type="match status" value="1"/>
</dbReference>
<organism evidence="15 16">
    <name type="scientific">Diploscapter pachys</name>
    <dbReference type="NCBI Taxonomy" id="2018661"/>
    <lineage>
        <taxon>Eukaryota</taxon>
        <taxon>Metazoa</taxon>
        <taxon>Ecdysozoa</taxon>
        <taxon>Nematoda</taxon>
        <taxon>Chromadorea</taxon>
        <taxon>Rhabditida</taxon>
        <taxon>Rhabditina</taxon>
        <taxon>Rhabditomorpha</taxon>
        <taxon>Rhabditoidea</taxon>
        <taxon>Rhabditidae</taxon>
        <taxon>Diploscapter</taxon>
    </lineage>
</organism>
<feature type="coiled-coil region" evidence="11">
    <location>
        <begin position="25"/>
        <end position="100"/>
    </location>
</feature>
<evidence type="ECO:0000259" key="13">
    <source>
        <dbReference type="SMART" id="SM00249"/>
    </source>
</evidence>
<dbReference type="CDD" id="cd15505">
    <property type="entry name" value="PHD_ING"/>
    <property type="match status" value="1"/>
</dbReference>
<dbReference type="GO" id="GO:0005634">
    <property type="term" value="C:nucleus"/>
    <property type="evidence" value="ECO:0007669"/>
    <property type="project" value="UniProtKB-SubCell"/>
</dbReference>
<keyword evidence="7" id="KW-0805">Transcription regulation</keyword>
<dbReference type="SMART" id="SM00249">
    <property type="entry name" value="PHD"/>
    <property type="match status" value="1"/>
</dbReference>
<dbReference type="Proteomes" id="UP000218231">
    <property type="component" value="Unassembled WGS sequence"/>
</dbReference>
<feature type="binding site" evidence="10">
    <location>
        <position position="355"/>
    </location>
    <ligand>
        <name>Zn(2+)</name>
        <dbReference type="ChEBI" id="CHEBI:29105"/>
        <label>2</label>
    </ligand>
</feature>
<evidence type="ECO:0000256" key="5">
    <source>
        <dbReference type="ARBA" id="ARBA00022833"/>
    </source>
</evidence>
<keyword evidence="5 10" id="KW-0862">Zinc</keyword>
<evidence type="ECO:0000259" key="14">
    <source>
        <dbReference type="SMART" id="SM01408"/>
    </source>
</evidence>
<feature type="binding site" evidence="10">
    <location>
        <position position="339"/>
    </location>
    <ligand>
        <name>Zn(2+)</name>
        <dbReference type="ChEBI" id="CHEBI:29105"/>
        <label>1</label>
    </ligand>
</feature>
<dbReference type="GO" id="GO:0006325">
    <property type="term" value="P:chromatin organization"/>
    <property type="evidence" value="ECO:0007669"/>
    <property type="project" value="UniProtKB-KW"/>
</dbReference>
<dbReference type="GO" id="GO:0035267">
    <property type="term" value="C:NuA4 histone acetyltransferase complex"/>
    <property type="evidence" value="ECO:0007669"/>
    <property type="project" value="TreeGrafter"/>
</dbReference>
<dbReference type="EMBL" id="LIAE01010376">
    <property type="protein sequence ID" value="PAV62307.1"/>
    <property type="molecule type" value="Genomic_DNA"/>
</dbReference>
<dbReference type="InterPro" id="IPR011011">
    <property type="entry name" value="Znf_FYVE_PHD"/>
</dbReference>
<feature type="binding site" evidence="10">
    <location>
        <position position="361"/>
    </location>
    <ligand>
        <name>Zn(2+)</name>
        <dbReference type="ChEBI" id="CHEBI:29105"/>
        <label>1</label>
    </ligand>
</feature>
<gene>
    <name evidence="15" type="ORF">WR25_08124</name>
</gene>
<evidence type="ECO:0000256" key="7">
    <source>
        <dbReference type="ARBA" id="ARBA00023015"/>
    </source>
</evidence>
<dbReference type="PANTHER" id="PTHR10333:SF103">
    <property type="entry name" value="INHIBITOR OF GROWTH PROTEIN 3"/>
    <property type="match status" value="1"/>
</dbReference>
<keyword evidence="8" id="KW-0804">Transcription</keyword>
<keyword evidence="3 10" id="KW-0479">Metal-binding</keyword>
<dbReference type="InterPro" id="IPR028651">
    <property type="entry name" value="ING_fam"/>
</dbReference>
<sequence length="401" mass="45864">MLFLDDFLEMLEELPSELKDRCMELRNLDAQVQVGKRRNEEAIAEFFRNSVNMTEEEKQQRHEQFQAEYRRLRSIAEEKVAIAERMKELLEKYVQHLEKEKTHFKYELEADNPGITEAIEKKFSEYVESVIAMRKERKRRHTSQANGGTPSSSIHDGESSNSKVNKILNEGYSLLNGSSSNDFMSLENDQMMPMISASSSRSRLVLDEDSNQGIPNKRRNTGTRDHRGSVALPSPFSMKVDSPRSEKSWTPSNTEETSPITTSFASPFGSATMPAFVGPESRHGRPRKLTTRVQEMFKEAVQRQRHHQPVQHTENVEEQEGGEEDEDDSDDARRTWCFCNEKSYGDMVACDNKDCPYQWFHYPCVGITATPRGQRFCPHCTSLGIAGDSATMSSNPNSNFY</sequence>